<dbReference type="PROSITE" id="PS00591">
    <property type="entry name" value="GH10_1"/>
    <property type="match status" value="1"/>
</dbReference>
<evidence type="ECO:0000313" key="13">
    <source>
        <dbReference type="EMBL" id="KDQ50860.1"/>
    </source>
</evidence>
<keyword evidence="3" id="KW-0858">Xylan degradation</keyword>
<dbReference type="InParanoid" id="A0A067PAJ8"/>
<name>A0A067PAJ8_9AGAM</name>
<evidence type="ECO:0000256" key="4">
    <source>
        <dbReference type="ARBA" id="ARBA00022729"/>
    </source>
</evidence>
<dbReference type="GO" id="GO:0045493">
    <property type="term" value="P:xylan catabolic process"/>
    <property type="evidence" value="ECO:0007669"/>
    <property type="project" value="UniProtKB-KW"/>
</dbReference>
<dbReference type="SUPFAM" id="SSF51445">
    <property type="entry name" value="(Trans)glycosidases"/>
    <property type="match status" value="1"/>
</dbReference>
<dbReference type="Proteomes" id="UP000027265">
    <property type="component" value="Unassembled WGS sequence"/>
</dbReference>
<evidence type="ECO:0000256" key="1">
    <source>
        <dbReference type="ARBA" id="ARBA00000681"/>
    </source>
</evidence>
<evidence type="ECO:0000259" key="12">
    <source>
        <dbReference type="PROSITE" id="PS51760"/>
    </source>
</evidence>
<keyword evidence="5 10" id="KW-0378">Hydrolase</keyword>
<feature type="active site" description="Nucleophile" evidence="9">
    <location>
        <position position="267"/>
    </location>
</feature>
<dbReference type="PANTHER" id="PTHR31490:SF88">
    <property type="entry name" value="BETA-XYLANASE"/>
    <property type="match status" value="1"/>
</dbReference>
<dbReference type="GO" id="GO:0031176">
    <property type="term" value="F:endo-1,4-beta-xylanase activity"/>
    <property type="evidence" value="ECO:0007669"/>
    <property type="project" value="UniProtKB-EC"/>
</dbReference>
<dbReference type="EC" id="3.2.1.8" evidence="10"/>
<dbReference type="PRINTS" id="PR00134">
    <property type="entry name" value="GLHYDRLASE10"/>
</dbReference>
<organism evidence="13 14">
    <name type="scientific">Jaapia argillacea MUCL 33604</name>
    <dbReference type="NCBI Taxonomy" id="933084"/>
    <lineage>
        <taxon>Eukaryota</taxon>
        <taxon>Fungi</taxon>
        <taxon>Dikarya</taxon>
        <taxon>Basidiomycota</taxon>
        <taxon>Agaricomycotina</taxon>
        <taxon>Agaricomycetes</taxon>
        <taxon>Agaricomycetidae</taxon>
        <taxon>Jaapiales</taxon>
        <taxon>Jaapiaceae</taxon>
        <taxon>Jaapia</taxon>
    </lineage>
</organism>
<dbReference type="Gene3D" id="3.20.20.80">
    <property type="entry name" value="Glycosidases"/>
    <property type="match status" value="1"/>
</dbReference>
<dbReference type="InterPro" id="IPR031158">
    <property type="entry name" value="GH10_AS"/>
</dbReference>
<evidence type="ECO:0000256" key="6">
    <source>
        <dbReference type="ARBA" id="ARBA00023277"/>
    </source>
</evidence>
<dbReference type="HOGENOM" id="CLU_020161_5_0_1"/>
<evidence type="ECO:0000256" key="5">
    <source>
        <dbReference type="ARBA" id="ARBA00022801"/>
    </source>
</evidence>
<dbReference type="InterPro" id="IPR044846">
    <property type="entry name" value="GH10"/>
</dbReference>
<evidence type="ECO:0000256" key="2">
    <source>
        <dbReference type="ARBA" id="ARBA00007495"/>
    </source>
</evidence>
<dbReference type="AlphaFoldDB" id="A0A067PAJ8"/>
<evidence type="ECO:0000256" key="11">
    <source>
        <dbReference type="SAM" id="SignalP"/>
    </source>
</evidence>
<dbReference type="InterPro" id="IPR017853">
    <property type="entry name" value="GH"/>
</dbReference>
<dbReference type="PANTHER" id="PTHR31490">
    <property type="entry name" value="GLYCOSYL HYDROLASE"/>
    <property type="match status" value="1"/>
</dbReference>
<protein>
    <recommendedName>
        <fullName evidence="10">Beta-xylanase</fullName>
        <ecNumber evidence="10">3.2.1.8</ecNumber>
    </recommendedName>
</protein>
<comment type="similarity">
    <text evidence="2 10">Belongs to the glycosyl hydrolase 10 (cellulase F) family.</text>
</comment>
<evidence type="ECO:0000256" key="8">
    <source>
        <dbReference type="ARBA" id="ARBA00023326"/>
    </source>
</evidence>
<evidence type="ECO:0000256" key="10">
    <source>
        <dbReference type="RuleBase" id="RU361174"/>
    </source>
</evidence>
<keyword evidence="8 10" id="KW-0624">Polysaccharide degradation</keyword>
<dbReference type="SMART" id="SM00633">
    <property type="entry name" value="Glyco_10"/>
    <property type="match status" value="1"/>
</dbReference>
<keyword evidence="14" id="KW-1185">Reference proteome</keyword>
<accession>A0A067PAJ8</accession>
<dbReference type="OrthoDB" id="3055998at2759"/>
<keyword evidence="7 10" id="KW-0326">Glycosidase</keyword>
<dbReference type="EMBL" id="KL197754">
    <property type="protein sequence ID" value="KDQ50860.1"/>
    <property type="molecule type" value="Genomic_DNA"/>
</dbReference>
<keyword evidence="4 11" id="KW-0732">Signal</keyword>
<evidence type="ECO:0000256" key="9">
    <source>
        <dbReference type="PROSITE-ProRule" id="PRU10061"/>
    </source>
</evidence>
<dbReference type="STRING" id="933084.A0A067PAJ8"/>
<feature type="domain" description="GH10" evidence="12">
    <location>
        <begin position="47"/>
        <end position="345"/>
    </location>
</feature>
<evidence type="ECO:0000256" key="3">
    <source>
        <dbReference type="ARBA" id="ARBA00022651"/>
    </source>
</evidence>
<feature type="chain" id="PRO_5001646567" description="Beta-xylanase" evidence="11">
    <location>
        <begin position="24"/>
        <end position="348"/>
    </location>
</feature>
<dbReference type="PROSITE" id="PS51760">
    <property type="entry name" value="GH10_2"/>
    <property type="match status" value="1"/>
</dbReference>
<gene>
    <name evidence="13" type="ORF">JAAARDRAFT_199566</name>
</gene>
<evidence type="ECO:0000256" key="7">
    <source>
        <dbReference type="ARBA" id="ARBA00023295"/>
    </source>
</evidence>
<sequence>MVFLSWLAGAISLLGSSSLYAVASPVGSRAFSFPETLKEAAYPRYFGNSLLSGHILNMSDPLFDFTAITQFSAATPENEMKWQVIEPYQNEFNFTGGDIVAAFAMVNNYTLRGHNLVWYSQLAPWVMNLTGTELESAMINHITVVMEHYKGIPYAWDVVNEPFNDDGTYREDIFYNELGPGYIETALRTARAADPHAKLYIYSIDYNIEWQGVKSDAMLSLAMNMTALGLLDGVGFESHFIVGETPGDIQQNMERFTAAGVEVAVTELDIRMPTPPTEANIMQQATDYSTVATACKAVAKCVGITTWGITDMYSWVPSTFPGYGYALLFDDYYQPKPATNATLAALTA</sequence>
<comment type="catalytic activity">
    <reaction evidence="1 10">
        <text>Endohydrolysis of (1-&gt;4)-beta-D-xylosidic linkages in xylans.</text>
        <dbReference type="EC" id="3.2.1.8"/>
    </reaction>
</comment>
<feature type="signal peptide" evidence="11">
    <location>
        <begin position="1"/>
        <end position="23"/>
    </location>
</feature>
<proteinExistence type="inferred from homology"/>
<keyword evidence="6 10" id="KW-0119">Carbohydrate metabolism</keyword>
<evidence type="ECO:0000313" key="14">
    <source>
        <dbReference type="Proteomes" id="UP000027265"/>
    </source>
</evidence>
<reference evidence="14" key="1">
    <citation type="journal article" date="2014" name="Proc. Natl. Acad. Sci. U.S.A.">
        <title>Extensive sampling of basidiomycete genomes demonstrates inadequacy of the white-rot/brown-rot paradigm for wood decay fungi.</title>
        <authorList>
            <person name="Riley R."/>
            <person name="Salamov A.A."/>
            <person name="Brown D.W."/>
            <person name="Nagy L.G."/>
            <person name="Floudas D."/>
            <person name="Held B.W."/>
            <person name="Levasseur A."/>
            <person name="Lombard V."/>
            <person name="Morin E."/>
            <person name="Otillar R."/>
            <person name="Lindquist E.A."/>
            <person name="Sun H."/>
            <person name="LaButti K.M."/>
            <person name="Schmutz J."/>
            <person name="Jabbour D."/>
            <person name="Luo H."/>
            <person name="Baker S.E."/>
            <person name="Pisabarro A.G."/>
            <person name="Walton J.D."/>
            <person name="Blanchette R.A."/>
            <person name="Henrissat B."/>
            <person name="Martin F."/>
            <person name="Cullen D."/>
            <person name="Hibbett D.S."/>
            <person name="Grigoriev I.V."/>
        </authorList>
    </citation>
    <scope>NUCLEOTIDE SEQUENCE [LARGE SCALE GENOMIC DNA]</scope>
    <source>
        <strain evidence="14">MUCL 33604</strain>
    </source>
</reference>
<dbReference type="InterPro" id="IPR001000">
    <property type="entry name" value="GH10_dom"/>
</dbReference>
<dbReference type="Pfam" id="PF00331">
    <property type="entry name" value="Glyco_hydro_10"/>
    <property type="match status" value="1"/>
</dbReference>